<dbReference type="AlphaFoldDB" id="A0A9N9CWJ4"/>
<sequence>KHIREKMKLELINLQNEEATDLQSKLALASQENEFEKITDDAKSNRRLQKVEKEDKAKNFESHLELKKGENSSIQYFSLPEENEPGKITDDYIKPDRHLQRVEKEDKAENFKILKQPLPLIWEGKCKSINGIIIGKYSIEQSIDPVMVYKYSPKLIIEYKKSKNMKISYASKIRDSFMLSEGIEIDESSSEDLKNFLMLFDMNLSKYSDNAFLNDLETHDVYFEITSEQVTIAYDIQNINVTGELKFSVEKALKSNTPIEDLKHVFNKFGHLFTTKLIIGNKLQRIVRLNGENNDKENKRSIYLPEFNELDNETLNRWKKEIQPHDSSYLLTMDGGSIEINKISKWLENIPLFETEWLIIKRVVIPLYKILAIDQKQKIEKLFSKQDHILMTNTTTILDFDTGYQRIDFNSKLKSSSYQIFGKVVDANGQTFSNIYVKFSLESEYGFSVNWIQAGDSLQTPPYNLEWMLIGCPSEIGYFDSTTRDKEIKTGSTELKIASRKEATILKDEDLTQQWSCRINLDRSLSPSSVVSLNVEYPTTRKTPILKASYQILPESHSNIEIKVEPIKDEYVEFLSEDEEITVAVRWCVVFEGSMTRDWSLIFSKTIILNTQPQHFYGK</sequence>
<protein>
    <submittedName>
        <fullName evidence="1">9682_t:CDS:1</fullName>
    </submittedName>
</protein>
<gene>
    <name evidence="1" type="ORF">AGERDE_LOCUS9915</name>
</gene>
<comment type="caution">
    <text evidence="1">The sequence shown here is derived from an EMBL/GenBank/DDBJ whole genome shotgun (WGS) entry which is preliminary data.</text>
</comment>
<dbReference type="Proteomes" id="UP000789831">
    <property type="component" value="Unassembled WGS sequence"/>
</dbReference>
<dbReference type="EMBL" id="CAJVPL010002704">
    <property type="protein sequence ID" value="CAG8617767.1"/>
    <property type="molecule type" value="Genomic_DNA"/>
</dbReference>
<proteinExistence type="predicted"/>
<dbReference type="OrthoDB" id="2397546at2759"/>
<feature type="non-terminal residue" evidence="1">
    <location>
        <position position="619"/>
    </location>
</feature>
<evidence type="ECO:0000313" key="1">
    <source>
        <dbReference type="EMBL" id="CAG8617767.1"/>
    </source>
</evidence>
<organism evidence="1 2">
    <name type="scientific">Ambispora gerdemannii</name>
    <dbReference type="NCBI Taxonomy" id="144530"/>
    <lineage>
        <taxon>Eukaryota</taxon>
        <taxon>Fungi</taxon>
        <taxon>Fungi incertae sedis</taxon>
        <taxon>Mucoromycota</taxon>
        <taxon>Glomeromycotina</taxon>
        <taxon>Glomeromycetes</taxon>
        <taxon>Archaeosporales</taxon>
        <taxon>Ambisporaceae</taxon>
        <taxon>Ambispora</taxon>
    </lineage>
</organism>
<accession>A0A9N9CWJ4</accession>
<reference evidence="1" key="1">
    <citation type="submission" date="2021-06" db="EMBL/GenBank/DDBJ databases">
        <authorList>
            <person name="Kallberg Y."/>
            <person name="Tangrot J."/>
            <person name="Rosling A."/>
        </authorList>
    </citation>
    <scope>NUCLEOTIDE SEQUENCE</scope>
    <source>
        <strain evidence="1">MT106</strain>
    </source>
</reference>
<keyword evidence="2" id="KW-1185">Reference proteome</keyword>
<evidence type="ECO:0000313" key="2">
    <source>
        <dbReference type="Proteomes" id="UP000789831"/>
    </source>
</evidence>
<name>A0A9N9CWJ4_9GLOM</name>